<accession>A0A939GF32</accession>
<comment type="caution">
    <text evidence="4">The sequence shown here is derived from an EMBL/GenBank/DDBJ whole genome shotgun (WGS) entry which is preliminary data.</text>
</comment>
<dbReference type="Pfam" id="PF08240">
    <property type="entry name" value="ADH_N"/>
    <property type="match status" value="1"/>
</dbReference>
<reference evidence="4" key="1">
    <citation type="submission" date="2021-03" db="EMBL/GenBank/DDBJ databases">
        <title>Fibrella sp. HMF5335 genome sequencing and assembly.</title>
        <authorList>
            <person name="Kang H."/>
            <person name="Kim H."/>
            <person name="Bae S."/>
            <person name="Joh K."/>
        </authorList>
    </citation>
    <scope>NUCLEOTIDE SEQUENCE</scope>
    <source>
        <strain evidence="4">HMF5335</strain>
    </source>
</reference>
<dbReference type="PANTHER" id="PTHR48106:SF18">
    <property type="entry name" value="QUINONE OXIDOREDUCTASE PIG3"/>
    <property type="match status" value="1"/>
</dbReference>
<dbReference type="Gene3D" id="3.90.180.10">
    <property type="entry name" value="Medium-chain alcohol dehydrogenases, catalytic domain"/>
    <property type="match status" value="1"/>
</dbReference>
<dbReference type="Proteomes" id="UP000664034">
    <property type="component" value="Unassembled WGS sequence"/>
</dbReference>
<dbReference type="GO" id="GO:0070402">
    <property type="term" value="F:NADPH binding"/>
    <property type="evidence" value="ECO:0007669"/>
    <property type="project" value="TreeGrafter"/>
</dbReference>
<evidence type="ECO:0000256" key="1">
    <source>
        <dbReference type="ARBA" id="ARBA00022857"/>
    </source>
</evidence>
<dbReference type="InterPro" id="IPR036291">
    <property type="entry name" value="NAD(P)-bd_dom_sf"/>
</dbReference>
<dbReference type="PANTHER" id="PTHR48106">
    <property type="entry name" value="QUINONE OXIDOREDUCTASE PIG3-RELATED"/>
    <property type="match status" value="1"/>
</dbReference>
<dbReference type="Gene3D" id="3.40.50.720">
    <property type="entry name" value="NAD(P)-binding Rossmann-like Domain"/>
    <property type="match status" value="1"/>
</dbReference>
<sequence>MSTISAVPSTQNTSQATFVSQQVVFPHIVEPEEFILQRHTLPHPAAGQVVVQVEASGISFAEQSMRRGRYPGQPKFPFTPGYDLVGTVAAVGPGVEASLIGQRVAALTKTGGWASYALLAASDLLPVPVGINPADAETLVVNGITAWQMLHRTANVRRGQTILVHGANGGVGSILTQLARHAGVRVIGTASPRHHHTLRAQGVAPVDYNDVNLVQRVRELAPDGIDAAFDNVGGASVDRSFSLLKSGGTLVCYAIASAKNSTKSIVPKFIALLAKLTWWTLMPNGRKVGFYNILAGRGSKAFQTRLRDDFAQLMNLLAEEAITPKIAARFPLEQITAAMQLAESRTVYGKVLLLPKHEE</sequence>
<dbReference type="InterPro" id="IPR020843">
    <property type="entry name" value="ER"/>
</dbReference>
<dbReference type="SUPFAM" id="SSF51735">
    <property type="entry name" value="NAD(P)-binding Rossmann-fold domains"/>
    <property type="match status" value="1"/>
</dbReference>
<feature type="domain" description="Enoyl reductase (ER)" evidence="3">
    <location>
        <begin position="27"/>
        <end position="353"/>
    </location>
</feature>
<dbReference type="InterPro" id="IPR013154">
    <property type="entry name" value="ADH-like_N"/>
</dbReference>
<dbReference type="Pfam" id="PF13602">
    <property type="entry name" value="ADH_zinc_N_2"/>
    <property type="match status" value="1"/>
</dbReference>
<proteinExistence type="predicted"/>
<dbReference type="GO" id="GO:0016651">
    <property type="term" value="F:oxidoreductase activity, acting on NAD(P)H"/>
    <property type="evidence" value="ECO:0007669"/>
    <property type="project" value="TreeGrafter"/>
</dbReference>
<organism evidence="4 5">
    <name type="scientific">Fibrella rubiginis</name>
    <dbReference type="NCBI Taxonomy" id="2817060"/>
    <lineage>
        <taxon>Bacteria</taxon>
        <taxon>Pseudomonadati</taxon>
        <taxon>Bacteroidota</taxon>
        <taxon>Cytophagia</taxon>
        <taxon>Cytophagales</taxon>
        <taxon>Spirosomataceae</taxon>
        <taxon>Fibrella</taxon>
    </lineage>
</organism>
<dbReference type="SMART" id="SM00829">
    <property type="entry name" value="PKS_ER"/>
    <property type="match status" value="1"/>
</dbReference>
<evidence type="ECO:0000313" key="5">
    <source>
        <dbReference type="Proteomes" id="UP000664034"/>
    </source>
</evidence>
<protein>
    <submittedName>
        <fullName evidence="4">Zinc-binding dehydrogenase</fullName>
    </submittedName>
</protein>
<keyword evidence="2" id="KW-0560">Oxidoreductase</keyword>
<evidence type="ECO:0000313" key="4">
    <source>
        <dbReference type="EMBL" id="MBO0936320.1"/>
    </source>
</evidence>
<dbReference type="AlphaFoldDB" id="A0A939GF32"/>
<evidence type="ECO:0000256" key="2">
    <source>
        <dbReference type="ARBA" id="ARBA00023002"/>
    </source>
</evidence>
<dbReference type="RefSeq" id="WP_207363887.1">
    <property type="nucleotide sequence ID" value="NZ_JAFMYV010000003.1"/>
</dbReference>
<gene>
    <name evidence="4" type="ORF">J2I47_07145</name>
</gene>
<name>A0A939GF32_9BACT</name>
<dbReference type="SUPFAM" id="SSF50129">
    <property type="entry name" value="GroES-like"/>
    <property type="match status" value="1"/>
</dbReference>
<dbReference type="EMBL" id="JAFMYV010000003">
    <property type="protein sequence ID" value="MBO0936320.1"/>
    <property type="molecule type" value="Genomic_DNA"/>
</dbReference>
<dbReference type="CDD" id="cd08273">
    <property type="entry name" value="MDR8"/>
    <property type="match status" value="1"/>
</dbReference>
<dbReference type="InterPro" id="IPR011032">
    <property type="entry name" value="GroES-like_sf"/>
</dbReference>
<evidence type="ECO:0000259" key="3">
    <source>
        <dbReference type="SMART" id="SM00829"/>
    </source>
</evidence>
<keyword evidence="1" id="KW-0521">NADP</keyword>
<keyword evidence="5" id="KW-1185">Reference proteome</keyword>